<evidence type="ECO:0000256" key="1">
    <source>
        <dbReference type="SAM" id="Phobius"/>
    </source>
</evidence>
<feature type="transmembrane region" description="Helical" evidence="1">
    <location>
        <begin position="39"/>
        <end position="57"/>
    </location>
</feature>
<dbReference type="RefSeq" id="WP_284918805.1">
    <property type="nucleotide sequence ID" value="NZ_CP126980.1"/>
</dbReference>
<sequence>MRAFAGKTAKVVFVVVTASLGWYLGTLIGSQFFESKATGPTLGFVLGVALGVSAITLSPRK</sequence>
<evidence type="ECO:0008006" key="4">
    <source>
        <dbReference type="Google" id="ProtNLM"/>
    </source>
</evidence>
<evidence type="ECO:0000313" key="3">
    <source>
        <dbReference type="Proteomes" id="UP001240150"/>
    </source>
</evidence>
<gene>
    <name evidence="2" type="ORF">ACTOB_000922</name>
</gene>
<feature type="transmembrane region" description="Helical" evidence="1">
    <location>
        <begin position="12"/>
        <end position="33"/>
    </location>
</feature>
<evidence type="ECO:0000313" key="2">
    <source>
        <dbReference type="EMBL" id="WIM97406.1"/>
    </source>
</evidence>
<keyword evidence="1" id="KW-0812">Transmembrane</keyword>
<accession>A0ABY8WHQ0</accession>
<keyword evidence="1" id="KW-1133">Transmembrane helix</keyword>
<dbReference type="EMBL" id="CP126980">
    <property type="protein sequence ID" value="WIM97406.1"/>
    <property type="molecule type" value="Genomic_DNA"/>
</dbReference>
<reference evidence="2 3" key="1">
    <citation type="submission" date="2023-06" db="EMBL/GenBank/DDBJ databases">
        <authorList>
            <person name="Yushchuk O."/>
            <person name="Binda E."/>
            <person name="Ruckert-Reed C."/>
            <person name="Fedorenko V."/>
            <person name="Kalinowski J."/>
            <person name="Marinelli F."/>
        </authorList>
    </citation>
    <scope>NUCLEOTIDE SEQUENCE [LARGE SCALE GENOMIC DNA]</scope>
    <source>
        <strain evidence="2 3">NRRL 3884</strain>
    </source>
</reference>
<proteinExistence type="predicted"/>
<protein>
    <recommendedName>
        <fullName evidence="4">AtpZ/AtpI family protein</fullName>
    </recommendedName>
</protein>
<keyword evidence="1" id="KW-0472">Membrane</keyword>
<name>A0ABY8WHQ0_9ACTN</name>
<dbReference type="Proteomes" id="UP001240150">
    <property type="component" value="Chromosome"/>
</dbReference>
<keyword evidence="3" id="KW-1185">Reference proteome</keyword>
<organism evidence="2 3">
    <name type="scientific">Actinoplanes oblitus</name>
    <dbReference type="NCBI Taxonomy" id="3040509"/>
    <lineage>
        <taxon>Bacteria</taxon>
        <taxon>Bacillati</taxon>
        <taxon>Actinomycetota</taxon>
        <taxon>Actinomycetes</taxon>
        <taxon>Micromonosporales</taxon>
        <taxon>Micromonosporaceae</taxon>
        <taxon>Actinoplanes</taxon>
    </lineage>
</organism>